<evidence type="ECO:0000256" key="1">
    <source>
        <dbReference type="SAM" id="MobiDB-lite"/>
    </source>
</evidence>
<gene>
    <name evidence="2" type="ORF">NCGR_LOCUS52291</name>
</gene>
<feature type="compositionally biased region" description="Basic residues" evidence="1">
    <location>
        <begin position="57"/>
        <end position="66"/>
    </location>
</feature>
<proteinExistence type="predicted"/>
<protein>
    <submittedName>
        <fullName evidence="2">Uncharacterized protein</fullName>
    </submittedName>
</protein>
<keyword evidence="3" id="KW-1185">Reference proteome</keyword>
<comment type="caution">
    <text evidence="2">The sequence shown here is derived from an EMBL/GenBank/DDBJ whole genome shotgun (WGS) entry which is preliminary data.</text>
</comment>
<organism evidence="2 3">
    <name type="scientific">Miscanthus lutarioriparius</name>
    <dbReference type="NCBI Taxonomy" id="422564"/>
    <lineage>
        <taxon>Eukaryota</taxon>
        <taxon>Viridiplantae</taxon>
        <taxon>Streptophyta</taxon>
        <taxon>Embryophyta</taxon>
        <taxon>Tracheophyta</taxon>
        <taxon>Spermatophyta</taxon>
        <taxon>Magnoliopsida</taxon>
        <taxon>Liliopsida</taxon>
        <taxon>Poales</taxon>
        <taxon>Poaceae</taxon>
        <taxon>PACMAD clade</taxon>
        <taxon>Panicoideae</taxon>
        <taxon>Andropogonodae</taxon>
        <taxon>Andropogoneae</taxon>
        <taxon>Saccharinae</taxon>
        <taxon>Miscanthus</taxon>
    </lineage>
</organism>
<feature type="compositionally biased region" description="Acidic residues" evidence="1">
    <location>
        <begin position="22"/>
        <end position="31"/>
    </location>
</feature>
<name>A0A811RF91_9POAL</name>
<accession>A0A811RF91</accession>
<sequence length="101" mass="11313">MAPEGAARSRSAYQSKNRSAMEGEEDRDEEQLANRSRNLFNRSLASPPDRALIRSTVRPRCRRKKRLDRDDETTQAQEVGMSTGQRSMAAGNSVSSVLDDK</sequence>
<dbReference type="EMBL" id="CAJGYO010000014">
    <property type="protein sequence ID" value="CAD6268986.1"/>
    <property type="molecule type" value="Genomic_DNA"/>
</dbReference>
<feature type="compositionally biased region" description="Polar residues" evidence="1">
    <location>
        <begin position="74"/>
        <end position="101"/>
    </location>
</feature>
<evidence type="ECO:0000313" key="3">
    <source>
        <dbReference type="Proteomes" id="UP000604825"/>
    </source>
</evidence>
<dbReference type="AlphaFoldDB" id="A0A811RF91"/>
<feature type="region of interest" description="Disordered" evidence="1">
    <location>
        <begin position="1"/>
        <end position="101"/>
    </location>
</feature>
<reference evidence="2" key="1">
    <citation type="submission" date="2020-10" db="EMBL/GenBank/DDBJ databases">
        <authorList>
            <person name="Han B."/>
            <person name="Lu T."/>
            <person name="Zhao Q."/>
            <person name="Huang X."/>
            <person name="Zhao Y."/>
        </authorList>
    </citation>
    <scope>NUCLEOTIDE SEQUENCE</scope>
</reference>
<dbReference type="Proteomes" id="UP000604825">
    <property type="component" value="Unassembled WGS sequence"/>
</dbReference>
<evidence type="ECO:0000313" key="2">
    <source>
        <dbReference type="EMBL" id="CAD6268986.1"/>
    </source>
</evidence>
<feature type="compositionally biased region" description="Polar residues" evidence="1">
    <location>
        <begin position="33"/>
        <end position="44"/>
    </location>
</feature>